<dbReference type="PROSITE" id="PS51144">
    <property type="entry name" value="ALPHA_CA_2"/>
    <property type="match status" value="1"/>
</dbReference>
<reference evidence="4" key="1">
    <citation type="submission" date="2019-07" db="EMBL/GenBank/DDBJ databases">
        <title>Annotation for the trematode Paragonimus miyazaki's.</title>
        <authorList>
            <person name="Choi Y.-J."/>
        </authorList>
    </citation>
    <scope>NUCLEOTIDE SEQUENCE</scope>
    <source>
        <strain evidence="4">Japan</strain>
    </source>
</reference>
<name>A0A8S9Z5G6_9TREM</name>
<keyword evidence="5" id="KW-1185">Reference proteome</keyword>
<protein>
    <recommendedName>
        <fullName evidence="3">Alpha-carbonic anhydrase domain-containing protein</fullName>
    </recommendedName>
</protein>
<sequence>MFKSLKNILLQFMMVSRVIFCDSMNSLWHEHTWNTAWDTWWHYKEGVIGGPSHWGQTAYMAYAEDVWPACHQGKLQSPIVIISSNLTYDPNLKPLEIVDKEKQIDLEVINSGQDLRIELLDTSPAIILRSGPLSYDYKLFGALLKFGSTSLKGSDHRIDGVAFPAELQFYAFNFALYANFSHAVTRPHGLTAISVLMQLGENPSADLSALVTTAEEVQLKGHSRRLNGLIISALLPDTKQYITYEGSLPFPACHESVTWIVLNRAVQITEAQLKALRELRIAPFREAGRMSDNFRPTQNLNNRSVRTNIYFSDKDQHCSLQPRISYFATVSSGASAEIDIMDQSDL</sequence>
<feature type="domain" description="Alpha-carbonic anhydrase" evidence="3">
    <location>
        <begin position="39"/>
        <end position="309"/>
    </location>
</feature>
<evidence type="ECO:0000313" key="4">
    <source>
        <dbReference type="EMBL" id="KAF7262715.1"/>
    </source>
</evidence>
<feature type="chain" id="PRO_5035869677" description="Alpha-carbonic anhydrase domain-containing protein" evidence="2">
    <location>
        <begin position="22"/>
        <end position="346"/>
    </location>
</feature>
<proteinExistence type="inferred from homology"/>
<organism evidence="4 5">
    <name type="scientific">Paragonimus skrjabini miyazakii</name>
    <dbReference type="NCBI Taxonomy" id="59628"/>
    <lineage>
        <taxon>Eukaryota</taxon>
        <taxon>Metazoa</taxon>
        <taxon>Spiralia</taxon>
        <taxon>Lophotrochozoa</taxon>
        <taxon>Platyhelminthes</taxon>
        <taxon>Trematoda</taxon>
        <taxon>Digenea</taxon>
        <taxon>Plagiorchiida</taxon>
        <taxon>Troglotremata</taxon>
        <taxon>Troglotrematidae</taxon>
        <taxon>Paragonimus</taxon>
    </lineage>
</organism>
<dbReference type="GO" id="GO:0004089">
    <property type="term" value="F:carbonate dehydratase activity"/>
    <property type="evidence" value="ECO:0007669"/>
    <property type="project" value="InterPro"/>
</dbReference>
<dbReference type="PANTHER" id="PTHR18952">
    <property type="entry name" value="CARBONIC ANHYDRASE"/>
    <property type="match status" value="1"/>
</dbReference>
<dbReference type="GO" id="GO:0008270">
    <property type="term" value="F:zinc ion binding"/>
    <property type="evidence" value="ECO:0007669"/>
    <property type="project" value="InterPro"/>
</dbReference>
<keyword evidence="2" id="KW-0732">Signal</keyword>
<dbReference type="Pfam" id="PF00194">
    <property type="entry name" value="Carb_anhydrase"/>
    <property type="match status" value="1"/>
</dbReference>
<gene>
    <name evidence="4" type="ORF">EG68_00017</name>
</gene>
<evidence type="ECO:0000313" key="5">
    <source>
        <dbReference type="Proteomes" id="UP000822476"/>
    </source>
</evidence>
<evidence type="ECO:0000256" key="1">
    <source>
        <dbReference type="ARBA" id="ARBA00010718"/>
    </source>
</evidence>
<dbReference type="PANTHER" id="PTHR18952:SF208">
    <property type="entry name" value="CARBONIC ANHYDRASE XA-RELATED"/>
    <property type="match status" value="1"/>
</dbReference>
<accession>A0A8S9Z5G6</accession>
<dbReference type="OrthoDB" id="5978072at2759"/>
<dbReference type="SUPFAM" id="SSF51069">
    <property type="entry name" value="Carbonic anhydrase"/>
    <property type="match status" value="1"/>
</dbReference>
<dbReference type="InterPro" id="IPR001148">
    <property type="entry name" value="CA_dom"/>
</dbReference>
<dbReference type="EMBL" id="JTDE01000002">
    <property type="protein sequence ID" value="KAF7262715.1"/>
    <property type="molecule type" value="Genomic_DNA"/>
</dbReference>
<comment type="similarity">
    <text evidence="1">Belongs to the alpha-carbonic anhydrase family.</text>
</comment>
<feature type="signal peptide" evidence="2">
    <location>
        <begin position="1"/>
        <end position="21"/>
    </location>
</feature>
<comment type="caution">
    <text evidence="4">The sequence shown here is derived from an EMBL/GenBank/DDBJ whole genome shotgun (WGS) entry which is preliminary data.</text>
</comment>
<dbReference type="GO" id="GO:0006730">
    <property type="term" value="P:one-carbon metabolic process"/>
    <property type="evidence" value="ECO:0007669"/>
    <property type="project" value="TreeGrafter"/>
</dbReference>
<dbReference type="Gene3D" id="3.10.200.10">
    <property type="entry name" value="Alpha carbonic anhydrase"/>
    <property type="match status" value="1"/>
</dbReference>
<dbReference type="InterPro" id="IPR036398">
    <property type="entry name" value="CA_dom_sf"/>
</dbReference>
<evidence type="ECO:0000259" key="3">
    <source>
        <dbReference type="PROSITE" id="PS51144"/>
    </source>
</evidence>
<dbReference type="Proteomes" id="UP000822476">
    <property type="component" value="Unassembled WGS sequence"/>
</dbReference>
<evidence type="ECO:0000256" key="2">
    <source>
        <dbReference type="SAM" id="SignalP"/>
    </source>
</evidence>
<dbReference type="SMART" id="SM01057">
    <property type="entry name" value="Carb_anhydrase"/>
    <property type="match status" value="1"/>
</dbReference>
<dbReference type="AlphaFoldDB" id="A0A8S9Z5G6"/>
<dbReference type="InterPro" id="IPR023561">
    <property type="entry name" value="Carbonic_anhydrase_a-class"/>
</dbReference>